<reference evidence="1 2" key="1">
    <citation type="submission" date="2020-01" db="EMBL/GenBank/DDBJ databases">
        <title>Aspergillus terreus IFO 6365 whole genome shotgun sequence.</title>
        <authorList>
            <person name="Kanamasa S."/>
            <person name="Takahashi H."/>
        </authorList>
    </citation>
    <scope>NUCLEOTIDE SEQUENCE [LARGE SCALE GENOMIC DNA]</scope>
    <source>
        <strain evidence="1 2">IFO 6365</strain>
    </source>
</reference>
<dbReference type="AlphaFoldDB" id="A0A5M3Z8B0"/>
<protein>
    <submittedName>
        <fullName evidence="1">Phosphoglycerate mutase family protein</fullName>
    </submittedName>
</protein>
<evidence type="ECO:0000313" key="2">
    <source>
        <dbReference type="Proteomes" id="UP000452235"/>
    </source>
</evidence>
<evidence type="ECO:0000313" key="1">
    <source>
        <dbReference type="EMBL" id="GFF17600.1"/>
    </source>
</evidence>
<dbReference type="EMBL" id="BLJY01000007">
    <property type="protein sequence ID" value="GFF17600.1"/>
    <property type="molecule type" value="Genomic_DNA"/>
</dbReference>
<dbReference type="InterPro" id="IPR029033">
    <property type="entry name" value="His_PPase_superfam"/>
</dbReference>
<sequence>MARVPLSVRPSSSQPRYRPVDDEEEASTPHPMLSRGNRLFRIPVIIPLLLVATVLVAGVMAMAESMPTESHLQFTTVAGYFFQDDPTTDPSKFDYVASNFGLIPRGYDSDAEFDPNSQKTQWERFTHHIDQLNRDSGSLTSYRVLFLGRHGEGYHNVAEAKYGTAAWDCYWSLRDGDENTTWADARLTPVGVAQARTAHDAWKTQLARKAPAPQSYYVSPLNRCLATANLIFAGLGVPHTEPFQPVIKELLRETIGLHTCDRRSSRSAIAAEYPTYRFEAGFAEDDPLYEADLRESDTARDARLRELLFDVLGHDRSTFLSLTAHSGAITSILKVVGHRKFPLQTGGVIPVLLRVERVAGPPPVMRVDPPTRAPECES</sequence>
<dbReference type="SUPFAM" id="SSF53254">
    <property type="entry name" value="Phosphoglycerate mutase-like"/>
    <property type="match status" value="1"/>
</dbReference>
<dbReference type="PANTHER" id="PTHR48100">
    <property type="entry name" value="BROAD-SPECIFICITY PHOSPHATASE YOR283W-RELATED"/>
    <property type="match status" value="1"/>
</dbReference>
<dbReference type="Pfam" id="PF00300">
    <property type="entry name" value="His_Phos_1"/>
    <property type="match status" value="1"/>
</dbReference>
<dbReference type="VEuPathDB" id="FungiDB:ATEG_05759"/>
<organism evidence="1 2">
    <name type="scientific">Aspergillus terreus</name>
    <dbReference type="NCBI Taxonomy" id="33178"/>
    <lineage>
        <taxon>Eukaryota</taxon>
        <taxon>Fungi</taxon>
        <taxon>Dikarya</taxon>
        <taxon>Ascomycota</taxon>
        <taxon>Pezizomycotina</taxon>
        <taxon>Eurotiomycetes</taxon>
        <taxon>Eurotiomycetidae</taxon>
        <taxon>Eurotiales</taxon>
        <taxon>Aspergillaceae</taxon>
        <taxon>Aspergillus</taxon>
        <taxon>Aspergillus subgen. Circumdati</taxon>
    </lineage>
</organism>
<gene>
    <name evidence="1" type="ORF">ATEIFO6365_0007014900</name>
</gene>
<dbReference type="InterPro" id="IPR050275">
    <property type="entry name" value="PGM_Phosphatase"/>
</dbReference>
<dbReference type="SMART" id="SM00855">
    <property type="entry name" value="PGAM"/>
    <property type="match status" value="1"/>
</dbReference>
<dbReference type="PANTHER" id="PTHR48100:SF1">
    <property type="entry name" value="HISTIDINE PHOSPHATASE FAMILY PROTEIN-RELATED"/>
    <property type="match status" value="1"/>
</dbReference>
<dbReference type="GO" id="GO:0016791">
    <property type="term" value="F:phosphatase activity"/>
    <property type="evidence" value="ECO:0007669"/>
    <property type="project" value="TreeGrafter"/>
</dbReference>
<dbReference type="GO" id="GO:0005737">
    <property type="term" value="C:cytoplasm"/>
    <property type="evidence" value="ECO:0007669"/>
    <property type="project" value="TreeGrafter"/>
</dbReference>
<keyword evidence="2" id="KW-1185">Reference proteome</keyword>
<name>A0A5M3Z8B0_ASPTE</name>
<dbReference type="InterPro" id="IPR013078">
    <property type="entry name" value="His_Pase_superF_clade-1"/>
</dbReference>
<dbReference type="CDD" id="cd07040">
    <property type="entry name" value="HP"/>
    <property type="match status" value="1"/>
</dbReference>
<dbReference type="OrthoDB" id="496981at2759"/>
<comment type="caution">
    <text evidence="1">The sequence shown here is derived from an EMBL/GenBank/DDBJ whole genome shotgun (WGS) entry which is preliminary data.</text>
</comment>
<dbReference type="Gene3D" id="3.40.50.1240">
    <property type="entry name" value="Phosphoglycerate mutase-like"/>
    <property type="match status" value="1"/>
</dbReference>
<dbReference type="Proteomes" id="UP000452235">
    <property type="component" value="Unassembled WGS sequence"/>
</dbReference>
<accession>A0A5M3Z8B0</accession>
<proteinExistence type="predicted"/>